<comment type="similarity">
    <text evidence="10">Belongs to the class-I aminoacyl-tRNA synthetase family.</text>
</comment>
<dbReference type="VEuPathDB" id="FungiDB:A1Q1_04886"/>
<dbReference type="FunFam" id="1.10.240.10:FF:000001">
    <property type="entry name" value="Tyrosine--tRNA ligase"/>
    <property type="match status" value="1"/>
</dbReference>
<evidence type="ECO:0000256" key="6">
    <source>
        <dbReference type="ARBA" id="ARBA00023146"/>
    </source>
</evidence>
<evidence type="ECO:0000256" key="7">
    <source>
        <dbReference type="ARBA" id="ARBA00033323"/>
    </source>
</evidence>
<dbReference type="InterPro" id="IPR024088">
    <property type="entry name" value="Tyr-tRNA-ligase_bac-type"/>
</dbReference>
<dbReference type="GeneID" id="25988398"/>
<dbReference type="PANTHER" id="PTHR11766">
    <property type="entry name" value="TYROSYL-TRNA SYNTHETASE"/>
    <property type="match status" value="1"/>
</dbReference>
<keyword evidence="9" id="KW-0694">RNA-binding</keyword>
<dbReference type="GO" id="GO:0005739">
    <property type="term" value="C:mitochondrion"/>
    <property type="evidence" value="ECO:0007669"/>
    <property type="project" value="TreeGrafter"/>
</dbReference>
<evidence type="ECO:0000256" key="9">
    <source>
        <dbReference type="PROSITE-ProRule" id="PRU00182"/>
    </source>
</evidence>
<dbReference type="NCBIfam" id="TIGR00234">
    <property type="entry name" value="tyrS"/>
    <property type="match status" value="1"/>
</dbReference>
<dbReference type="GO" id="GO:0005829">
    <property type="term" value="C:cytosol"/>
    <property type="evidence" value="ECO:0007669"/>
    <property type="project" value="TreeGrafter"/>
</dbReference>
<evidence type="ECO:0000256" key="5">
    <source>
        <dbReference type="ARBA" id="ARBA00022917"/>
    </source>
</evidence>
<dbReference type="InterPro" id="IPR002305">
    <property type="entry name" value="aa-tRNA-synth_Ic"/>
</dbReference>
<name>J6EQ08_TRIAS</name>
<dbReference type="Pfam" id="PF00579">
    <property type="entry name" value="tRNA-synt_1b"/>
    <property type="match status" value="1"/>
</dbReference>
<dbReference type="SUPFAM" id="SSF55174">
    <property type="entry name" value="Alpha-L RNA-binding motif"/>
    <property type="match status" value="1"/>
</dbReference>
<gene>
    <name evidence="12" type="ORF">A1Q1_04886</name>
</gene>
<comment type="catalytic activity">
    <reaction evidence="8 10">
        <text>tRNA(Tyr) + L-tyrosine + ATP = L-tyrosyl-tRNA(Tyr) + AMP + diphosphate + H(+)</text>
        <dbReference type="Rhea" id="RHEA:10220"/>
        <dbReference type="Rhea" id="RHEA-COMP:9706"/>
        <dbReference type="Rhea" id="RHEA-COMP:9707"/>
        <dbReference type="ChEBI" id="CHEBI:15378"/>
        <dbReference type="ChEBI" id="CHEBI:30616"/>
        <dbReference type="ChEBI" id="CHEBI:33019"/>
        <dbReference type="ChEBI" id="CHEBI:58315"/>
        <dbReference type="ChEBI" id="CHEBI:78442"/>
        <dbReference type="ChEBI" id="CHEBI:78536"/>
        <dbReference type="ChEBI" id="CHEBI:456215"/>
        <dbReference type="EC" id="6.1.1.1"/>
    </reaction>
</comment>
<reference evidence="12 13" key="1">
    <citation type="journal article" date="2012" name="Eukaryot. Cell">
        <title>Draft genome sequence of CBS 2479, the standard type strain of Trichosporon asahii.</title>
        <authorList>
            <person name="Yang R.Y."/>
            <person name="Li H.T."/>
            <person name="Zhu H."/>
            <person name="Zhou G.P."/>
            <person name="Wang M."/>
            <person name="Wang L."/>
        </authorList>
    </citation>
    <scope>NUCLEOTIDE SEQUENCE [LARGE SCALE GENOMIC DNA]</scope>
    <source>
        <strain evidence="13">ATCC 90039 / CBS 2479 / JCM 2466 / KCTC 7840 / NCYC 2677 / UAMH 7654</strain>
    </source>
</reference>
<accession>J6EQ08</accession>
<dbReference type="InterPro" id="IPR002307">
    <property type="entry name" value="Tyr-tRNA-ligase"/>
</dbReference>
<dbReference type="Proteomes" id="UP000002748">
    <property type="component" value="Unassembled WGS sequence"/>
</dbReference>
<dbReference type="GO" id="GO:0006437">
    <property type="term" value="P:tyrosyl-tRNA aminoacylation"/>
    <property type="evidence" value="ECO:0007669"/>
    <property type="project" value="InterPro"/>
</dbReference>
<keyword evidence="5 10" id="KW-0648">Protein biosynthesis</keyword>
<evidence type="ECO:0000256" key="4">
    <source>
        <dbReference type="ARBA" id="ARBA00022840"/>
    </source>
</evidence>
<evidence type="ECO:0000256" key="11">
    <source>
        <dbReference type="SAM" id="MobiDB-lite"/>
    </source>
</evidence>
<dbReference type="InterPro" id="IPR014729">
    <property type="entry name" value="Rossmann-like_a/b/a_fold"/>
</dbReference>
<dbReference type="OrthoDB" id="337870at2759"/>
<evidence type="ECO:0000256" key="8">
    <source>
        <dbReference type="ARBA" id="ARBA00048248"/>
    </source>
</evidence>
<dbReference type="PROSITE" id="PS50889">
    <property type="entry name" value="S4"/>
    <property type="match status" value="1"/>
</dbReference>
<dbReference type="AlphaFoldDB" id="J6EQ08"/>
<keyword evidence="4 10" id="KW-0067">ATP-binding</keyword>
<dbReference type="GO" id="GO:0003723">
    <property type="term" value="F:RNA binding"/>
    <property type="evidence" value="ECO:0007669"/>
    <property type="project" value="UniProtKB-KW"/>
</dbReference>
<keyword evidence="3 10" id="KW-0547">Nucleotide-binding</keyword>
<dbReference type="InterPro" id="IPR036986">
    <property type="entry name" value="S4_RNA-bd_sf"/>
</dbReference>
<dbReference type="PANTHER" id="PTHR11766:SF0">
    <property type="entry name" value="TYROSINE--TRNA LIGASE, MITOCHONDRIAL"/>
    <property type="match status" value="1"/>
</dbReference>
<evidence type="ECO:0000256" key="3">
    <source>
        <dbReference type="ARBA" id="ARBA00022741"/>
    </source>
</evidence>
<feature type="compositionally biased region" description="Basic and acidic residues" evidence="11">
    <location>
        <begin position="271"/>
        <end position="282"/>
    </location>
</feature>
<keyword evidence="6 10" id="KW-0030">Aminoacyl-tRNA synthetase</keyword>
<evidence type="ECO:0000256" key="1">
    <source>
        <dbReference type="ARBA" id="ARBA00013160"/>
    </source>
</evidence>
<protein>
    <recommendedName>
        <fullName evidence="1 10">Tyrosine--tRNA ligase</fullName>
        <ecNumber evidence="1 10">6.1.1.1</ecNumber>
    </recommendedName>
    <alternativeName>
        <fullName evidence="7 10">Tyrosyl-tRNA synthetase</fullName>
    </alternativeName>
</protein>
<keyword evidence="2 10" id="KW-0436">Ligase</keyword>
<dbReference type="Gene3D" id="1.10.240.10">
    <property type="entry name" value="Tyrosyl-Transfer RNA Synthetase"/>
    <property type="match status" value="1"/>
</dbReference>
<evidence type="ECO:0000256" key="10">
    <source>
        <dbReference type="RuleBase" id="RU361234"/>
    </source>
</evidence>
<dbReference type="GO" id="GO:0005524">
    <property type="term" value="F:ATP binding"/>
    <property type="evidence" value="ECO:0007669"/>
    <property type="project" value="UniProtKB-KW"/>
</dbReference>
<sequence>MLALRRRLLTPGLLRPVGLRALSTKPAPNVLDELDERGFVAATTSPELRSHLDSKTTVYAGVDPSASSLHVGNLLPLLGLLHFRARGHHALALRNALDKETLATNVAGITNQVNRFFERGIEYAKKRGYDPEATEKGYRVLNNHDWFKDMSFLDFLRDVGKYARVNTMLARESVKTRLDSDAGISFTEFSYQLLQAHDFNVLYRSEGCRVQLGGSDQWGNIVAGIDMIKRTRAADAAQAEAAARAAAAAEAEAAKAQEGGKKTKGKQAAAVKKEEEEKEVKKEEEPAFGITIPLLTTASGEKFGKSAGNAVWLDETRTSVSDFYQFFFRATDADVEKYLNVLTLLPPAEIKAVMAQHRSNPRSRHAQRTLAREVTELVHGPSGVAQAELLATILFAPSLRDVKSSQVLEIIESGASDPRFRRVHRKDLKGKPVTKLAVEYGLTKARSEAARIVSSKGMTLNGDVVNDPRREIRVQELIDGHIAVLRKGNKDAIVFYVDRDDL</sequence>
<dbReference type="GO" id="GO:0004831">
    <property type="term" value="F:tyrosine-tRNA ligase activity"/>
    <property type="evidence" value="ECO:0007669"/>
    <property type="project" value="UniProtKB-EC"/>
</dbReference>
<feature type="region of interest" description="Disordered" evidence="11">
    <location>
        <begin position="254"/>
        <end position="282"/>
    </location>
</feature>
<dbReference type="EC" id="6.1.1.1" evidence="1 10"/>
<dbReference type="Gene3D" id="3.40.50.620">
    <property type="entry name" value="HUPs"/>
    <property type="match status" value="1"/>
</dbReference>
<comment type="caution">
    <text evidence="12">The sequence shown here is derived from an EMBL/GenBank/DDBJ whole genome shotgun (WGS) entry which is preliminary data.</text>
</comment>
<dbReference type="Gene3D" id="3.10.290.10">
    <property type="entry name" value="RNA-binding S4 domain"/>
    <property type="match status" value="1"/>
</dbReference>
<proteinExistence type="inferred from homology"/>
<organism evidence="12 13">
    <name type="scientific">Trichosporon asahii var. asahii (strain ATCC 90039 / CBS 2479 / JCM 2466 / KCTC 7840 / NBRC 103889/ NCYC 2677 / UAMH 7654)</name>
    <name type="common">Yeast</name>
    <dbReference type="NCBI Taxonomy" id="1186058"/>
    <lineage>
        <taxon>Eukaryota</taxon>
        <taxon>Fungi</taxon>
        <taxon>Dikarya</taxon>
        <taxon>Basidiomycota</taxon>
        <taxon>Agaricomycotina</taxon>
        <taxon>Tremellomycetes</taxon>
        <taxon>Trichosporonales</taxon>
        <taxon>Trichosporonaceae</taxon>
        <taxon>Trichosporon</taxon>
    </lineage>
</organism>
<evidence type="ECO:0000256" key="2">
    <source>
        <dbReference type="ARBA" id="ARBA00022598"/>
    </source>
</evidence>
<dbReference type="SUPFAM" id="SSF52374">
    <property type="entry name" value="Nucleotidylyl transferase"/>
    <property type="match status" value="1"/>
</dbReference>
<evidence type="ECO:0000313" key="13">
    <source>
        <dbReference type="Proteomes" id="UP000002748"/>
    </source>
</evidence>
<evidence type="ECO:0000313" key="12">
    <source>
        <dbReference type="EMBL" id="EJT46519.1"/>
    </source>
</evidence>
<dbReference type="CDD" id="cd00805">
    <property type="entry name" value="TyrRS_core"/>
    <property type="match status" value="1"/>
</dbReference>
<dbReference type="PRINTS" id="PR01040">
    <property type="entry name" value="TRNASYNTHTYR"/>
</dbReference>
<dbReference type="EMBL" id="ALBS01000288">
    <property type="protein sequence ID" value="EJT46519.1"/>
    <property type="molecule type" value="Genomic_DNA"/>
</dbReference>
<dbReference type="HOGENOM" id="CLU_024003_0_3_1"/>
<dbReference type="RefSeq" id="XP_014177177.1">
    <property type="nucleotide sequence ID" value="XM_014321702.1"/>
</dbReference>
<dbReference type="KEGG" id="tasa:A1Q1_04886"/>